<accession>A0A2P0PAQ7</accession>
<dbReference type="Proteomes" id="UP000240218">
    <property type="component" value="Segment"/>
</dbReference>
<reference evidence="1 2" key="1">
    <citation type="submission" date="2017-01" db="EMBL/GenBank/DDBJ databases">
        <title>Isolation and charaterisation of Pectobacterium phages.</title>
        <authorList>
            <person name="Buttimer C.T.H."/>
            <person name="Lucid A."/>
            <person name="Coffey A."/>
        </authorList>
    </citation>
    <scope>NUCLEOTIDE SEQUENCE [LARGE SCALE GENOMIC DNA]</scope>
</reference>
<proteinExistence type="predicted"/>
<name>A0A2P0PAQ7_9CAUD</name>
<evidence type="ECO:0000313" key="1">
    <source>
        <dbReference type="EMBL" id="ARB11783.1"/>
    </source>
</evidence>
<keyword evidence="2" id="KW-1185">Reference proteome</keyword>
<organism evidence="1 2">
    <name type="scientific">Pectobacterium phage vB_PatP_CB1</name>
    <dbReference type="NCBI Taxonomy" id="1958917"/>
    <lineage>
        <taxon>Viruses</taxon>
        <taxon>Duplodnaviria</taxon>
        <taxon>Heunggongvirae</taxon>
        <taxon>Uroviricota</taxon>
        <taxon>Caudoviricetes</taxon>
        <taxon>Schitoviridae</taxon>
        <taxon>Cbunavirus</taxon>
        <taxon>Cbunavirus CB1</taxon>
    </lineage>
</organism>
<dbReference type="EMBL" id="KY514264">
    <property type="protein sequence ID" value="ARB11783.1"/>
    <property type="molecule type" value="Genomic_DNA"/>
</dbReference>
<evidence type="ECO:0000313" key="2">
    <source>
        <dbReference type="Proteomes" id="UP000240218"/>
    </source>
</evidence>
<sequence length="77" mass="8812">MKRKTIRAKDVPALQCKTGFIVQRAESDYTIVIRKPNLGEEFQLVDAAGKPVSFMSIETAARLLRHIPIRDMRLQML</sequence>
<protein>
    <submittedName>
        <fullName evidence="1">Uncharacterized protein</fullName>
    </submittedName>
</protein>
<gene>
    <name evidence="1" type="ORF">CB1_56</name>
</gene>